<dbReference type="RefSeq" id="WP_089285160.1">
    <property type="nucleotide sequence ID" value="NZ_FZOJ01000040.1"/>
</dbReference>
<comment type="similarity">
    <text evidence="2">Belongs to the ABC transporter superfamily. AI-2 autoinducer porter (TC 3.A.1.2.8) family.</text>
</comment>
<name>A0A239JXZ0_9FIRM</name>
<comment type="function">
    <text evidence="7">Part of the ABC transporter complex LsrABCD involved in autoinducer 2 (AI-2) import. Responsible for energy coupling to the transport system.</text>
</comment>
<evidence type="ECO:0000256" key="6">
    <source>
        <dbReference type="ARBA" id="ARBA00022840"/>
    </source>
</evidence>
<dbReference type="InterPro" id="IPR017871">
    <property type="entry name" value="ABC_transporter-like_CS"/>
</dbReference>
<reference evidence="12" key="1">
    <citation type="submission" date="2017-06" db="EMBL/GenBank/DDBJ databases">
        <authorList>
            <person name="Varghese N."/>
            <person name="Submissions S."/>
        </authorList>
    </citation>
    <scope>NUCLEOTIDE SEQUENCE [LARGE SCALE GENOMIC DNA]</scope>
    <source>
        <strain evidence="12">SCA</strain>
    </source>
</reference>
<feature type="domain" description="ABC transporter" evidence="10">
    <location>
        <begin position="8"/>
        <end position="237"/>
    </location>
</feature>
<organism evidence="11 12">
    <name type="scientific">Anaerovirgula multivorans</name>
    <dbReference type="NCBI Taxonomy" id="312168"/>
    <lineage>
        <taxon>Bacteria</taxon>
        <taxon>Bacillati</taxon>
        <taxon>Bacillota</taxon>
        <taxon>Clostridia</taxon>
        <taxon>Peptostreptococcales</taxon>
        <taxon>Natronincolaceae</taxon>
        <taxon>Anaerovirgula</taxon>
    </lineage>
</organism>
<dbReference type="SMART" id="SM00382">
    <property type="entry name" value="AAA"/>
    <property type="match status" value="2"/>
</dbReference>
<evidence type="ECO:0000259" key="10">
    <source>
        <dbReference type="PROSITE" id="PS50893"/>
    </source>
</evidence>
<proteinExistence type="inferred from homology"/>
<sequence length="493" mass="54780">MSEKKSLIKLKEIYKSFDDNEVLKGVSLELSEGEIVAIIGGNGAGKSTLMKIIMGIYPLDRGEIYIGNENVRMNSTSIALEKGIYLVPQEPLLFPNMTVEENVLIGFSQNKTLLREKLRKLIDHLGWDICLTRKAATLSIAEQQLVEILRGLLREAKILILDEPTSTLTFNEIESFFNLMKDLQTKGIGMLYITHRLTEVFEIATDVVILRDGGITVNGPVANFTKKMLIKGLMPDNVEHEETKFDSEKTDYHKDPVLKLESLSGYGFNNVSFSVYAGEILGLAGVVGSGRTELAEAIFGIGEITGGDVLLKGSSIKNYNTKEIVNMGLNYVPEDRHLNGIFDIADVKLNTTSSILSQISKFFLNRKKEQKITQKYIDDFRIKVTGQDQLLKSLSGGNQQKVVIGRTLSSNPQVIILDEPTRGIDAGARGDVYKIIQELKKLGLAILLISSDFEEIHELADRAQVMYHGTNRIELSKEEISMDTLTQAAFGVQ</sequence>
<keyword evidence="12" id="KW-1185">Reference proteome</keyword>
<dbReference type="Proteomes" id="UP000198304">
    <property type="component" value="Unassembled WGS sequence"/>
</dbReference>
<accession>A0A239JXZ0</accession>
<feature type="domain" description="ABC transporter" evidence="10">
    <location>
        <begin position="252"/>
        <end position="493"/>
    </location>
</feature>
<keyword evidence="6 11" id="KW-0067">ATP-binding</keyword>
<dbReference type="PROSITE" id="PS50893">
    <property type="entry name" value="ABC_TRANSPORTER_2"/>
    <property type="match status" value="2"/>
</dbReference>
<dbReference type="GO" id="GO:0005524">
    <property type="term" value="F:ATP binding"/>
    <property type="evidence" value="ECO:0007669"/>
    <property type="project" value="UniProtKB-KW"/>
</dbReference>
<dbReference type="GO" id="GO:0005886">
    <property type="term" value="C:plasma membrane"/>
    <property type="evidence" value="ECO:0007669"/>
    <property type="project" value="UniProtKB-SubCell"/>
</dbReference>
<dbReference type="InterPro" id="IPR003439">
    <property type="entry name" value="ABC_transporter-like_ATP-bd"/>
</dbReference>
<dbReference type="PANTHER" id="PTHR43790:SF2">
    <property type="entry name" value="AUTOINDUCER 2 IMPORT ATP-BINDING PROTEIN LSRA"/>
    <property type="match status" value="1"/>
</dbReference>
<keyword evidence="5" id="KW-0547">Nucleotide-binding</keyword>
<protein>
    <recommendedName>
        <fullName evidence="4">Autoinducer 2 import ATP-binding protein LsrA</fullName>
        <ecNumber evidence="8">7.6.2.13</ecNumber>
    </recommendedName>
</protein>
<dbReference type="InterPro" id="IPR050107">
    <property type="entry name" value="ABC_carbohydrate_import_ATPase"/>
</dbReference>
<dbReference type="EC" id="7.6.2.13" evidence="8"/>
<comment type="subcellular location">
    <subcellularLocation>
        <location evidence="1">Cell inner membrane</location>
        <topology evidence="1">Peripheral membrane protein</topology>
    </subcellularLocation>
</comment>
<dbReference type="Gene3D" id="3.40.50.300">
    <property type="entry name" value="P-loop containing nucleotide triphosphate hydrolases"/>
    <property type="match status" value="2"/>
</dbReference>
<dbReference type="EMBL" id="FZOJ01000040">
    <property type="protein sequence ID" value="SNT10348.1"/>
    <property type="molecule type" value="Genomic_DNA"/>
</dbReference>
<dbReference type="Pfam" id="PF00005">
    <property type="entry name" value="ABC_tran"/>
    <property type="match status" value="2"/>
</dbReference>
<dbReference type="InterPro" id="IPR003593">
    <property type="entry name" value="AAA+_ATPase"/>
</dbReference>
<evidence type="ECO:0000256" key="4">
    <source>
        <dbReference type="ARBA" id="ARBA00019459"/>
    </source>
</evidence>
<comment type="catalytic activity">
    <reaction evidence="9">
        <text>ATP + H2O + (2R,4S)-2-methyl-2,3,3,4-tetrahydroxytetrahydrofuran-[AI-2-binding protein]Side 1 = ADP + phosphate + (2R,4S)-2-methyl-2,3,3,4-tetrahydroxytetrahydrofuranSide 2 + [AI-2-binding protein]Side 1.</text>
        <dbReference type="EC" id="7.6.2.13"/>
    </reaction>
</comment>
<dbReference type="InterPro" id="IPR027417">
    <property type="entry name" value="P-loop_NTPase"/>
</dbReference>
<evidence type="ECO:0000256" key="2">
    <source>
        <dbReference type="ARBA" id="ARBA00009404"/>
    </source>
</evidence>
<dbReference type="PANTHER" id="PTHR43790">
    <property type="entry name" value="CARBOHYDRATE TRANSPORT ATP-BINDING PROTEIN MG119-RELATED"/>
    <property type="match status" value="1"/>
</dbReference>
<evidence type="ECO:0000256" key="9">
    <source>
        <dbReference type="ARBA" id="ARBA00034076"/>
    </source>
</evidence>
<evidence type="ECO:0000256" key="3">
    <source>
        <dbReference type="ARBA" id="ARBA00011262"/>
    </source>
</evidence>
<dbReference type="AlphaFoldDB" id="A0A239JXZ0"/>
<evidence type="ECO:0000256" key="1">
    <source>
        <dbReference type="ARBA" id="ARBA00004417"/>
    </source>
</evidence>
<dbReference type="SUPFAM" id="SSF52540">
    <property type="entry name" value="P-loop containing nucleoside triphosphate hydrolases"/>
    <property type="match status" value="2"/>
</dbReference>
<evidence type="ECO:0000256" key="8">
    <source>
        <dbReference type="ARBA" id="ARBA00023798"/>
    </source>
</evidence>
<dbReference type="CDD" id="cd03215">
    <property type="entry name" value="ABC_Carb_Monos_II"/>
    <property type="match status" value="1"/>
</dbReference>
<dbReference type="CDD" id="cd03216">
    <property type="entry name" value="ABC_Carb_Monos_I"/>
    <property type="match status" value="1"/>
</dbReference>
<dbReference type="PROSITE" id="PS00211">
    <property type="entry name" value="ABC_TRANSPORTER_1"/>
    <property type="match status" value="1"/>
</dbReference>
<evidence type="ECO:0000313" key="12">
    <source>
        <dbReference type="Proteomes" id="UP000198304"/>
    </source>
</evidence>
<evidence type="ECO:0000313" key="11">
    <source>
        <dbReference type="EMBL" id="SNT10348.1"/>
    </source>
</evidence>
<dbReference type="OrthoDB" id="9771863at2"/>
<evidence type="ECO:0000256" key="5">
    <source>
        <dbReference type="ARBA" id="ARBA00022741"/>
    </source>
</evidence>
<dbReference type="GO" id="GO:0016887">
    <property type="term" value="F:ATP hydrolysis activity"/>
    <property type="evidence" value="ECO:0007669"/>
    <property type="project" value="InterPro"/>
</dbReference>
<evidence type="ECO:0000256" key="7">
    <source>
        <dbReference type="ARBA" id="ARBA00023747"/>
    </source>
</evidence>
<gene>
    <name evidence="11" type="ORF">SAMN05446037_104018</name>
</gene>
<comment type="subunit">
    <text evidence="3">The complex is composed of two ATP-binding proteins (LsrA), two transmembrane proteins (LsrC and LsrD) and a solute-binding protein (LsrB).</text>
</comment>